<feature type="compositionally biased region" description="Basic residues" evidence="1">
    <location>
        <begin position="1"/>
        <end position="18"/>
    </location>
</feature>
<dbReference type="InterPro" id="IPR036629">
    <property type="entry name" value="YjbJ_sf"/>
</dbReference>
<organism evidence="2 3">
    <name type="scientific">Subsaximicrobium wynnwilliamsii</name>
    <dbReference type="NCBI Taxonomy" id="291179"/>
    <lineage>
        <taxon>Bacteria</taxon>
        <taxon>Pseudomonadati</taxon>
        <taxon>Bacteroidota</taxon>
        <taxon>Flavobacteriia</taxon>
        <taxon>Flavobacteriales</taxon>
        <taxon>Flavobacteriaceae</taxon>
        <taxon>Subsaximicrobium</taxon>
    </lineage>
</organism>
<feature type="region of interest" description="Disordered" evidence="1">
    <location>
        <begin position="1"/>
        <end position="94"/>
    </location>
</feature>
<reference evidence="2 3" key="1">
    <citation type="submission" date="2019-08" db="EMBL/GenBank/DDBJ databases">
        <title>Genomes of Subsaximicrobium wynnwilliamsii strains.</title>
        <authorList>
            <person name="Bowman J.P."/>
        </authorList>
    </citation>
    <scope>NUCLEOTIDE SEQUENCE [LARGE SCALE GENOMIC DNA]</scope>
    <source>
        <strain evidence="2 3">2-80-2</strain>
    </source>
</reference>
<protein>
    <recommendedName>
        <fullName evidence="4">CsbD family protein</fullName>
    </recommendedName>
</protein>
<dbReference type="OrthoDB" id="1454446at2"/>
<dbReference type="Gene3D" id="1.10.1470.10">
    <property type="entry name" value="YjbJ"/>
    <property type="match status" value="1"/>
</dbReference>
<feature type="compositionally biased region" description="Polar residues" evidence="1">
    <location>
        <begin position="61"/>
        <end position="70"/>
    </location>
</feature>
<evidence type="ECO:0000313" key="3">
    <source>
        <dbReference type="Proteomes" id="UP000321578"/>
    </source>
</evidence>
<accession>A0A5C6ZJ36</accession>
<evidence type="ECO:0000313" key="2">
    <source>
        <dbReference type="EMBL" id="TXD89923.1"/>
    </source>
</evidence>
<keyword evidence="3" id="KW-1185">Reference proteome</keyword>
<evidence type="ECO:0000256" key="1">
    <source>
        <dbReference type="SAM" id="MobiDB-lite"/>
    </source>
</evidence>
<comment type="caution">
    <text evidence="2">The sequence shown here is derived from an EMBL/GenBank/DDBJ whole genome shotgun (WGS) entry which is preliminary data.</text>
</comment>
<name>A0A5C6ZJ36_9FLAO</name>
<dbReference type="SUPFAM" id="SSF69047">
    <property type="entry name" value="Hypothetical protein YjbJ"/>
    <property type="match status" value="1"/>
</dbReference>
<dbReference type="EMBL" id="VORO01000005">
    <property type="protein sequence ID" value="TXD89923.1"/>
    <property type="molecule type" value="Genomic_DNA"/>
</dbReference>
<feature type="compositionally biased region" description="Basic and acidic residues" evidence="1">
    <location>
        <begin position="25"/>
        <end position="40"/>
    </location>
</feature>
<dbReference type="RefSeq" id="WP_147085868.1">
    <property type="nucleotide sequence ID" value="NZ_VORM01000028.1"/>
</dbReference>
<proteinExistence type="predicted"/>
<dbReference type="AlphaFoldDB" id="A0A5C6ZJ36"/>
<gene>
    <name evidence="2" type="ORF">ESY86_06915</name>
</gene>
<evidence type="ECO:0008006" key="4">
    <source>
        <dbReference type="Google" id="ProtNLM"/>
    </source>
</evidence>
<dbReference type="Proteomes" id="UP000321578">
    <property type="component" value="Unassembled WGS sequence"/>
</dbReference>
<sequence>MDNQNQKHKDRKDHKKNNQKQNQEANRDLESRWNEIESNYRRRHPNVTDEDVDYEKGEFDSMTNRVAKSTNRSRDQINEDIGNWHLENDKNNNY</sequence>